<proteinExistence type="predicted"/>
<dbReference type="PANTHER" id="PTHR32248">
    <property type="entry name" value="RNA POLYMERASE SIGMA-54 FACTOR"/>
    <property type="match status" value="1"/>
</dbReference>
<dbReference type="GO" id="GO:0016987">
    <property type="term" value="F:sigma factor activity"/>
    <property type="evidence" value="ECO:0007669"/>
    <property type="project" value="InterPro"/>
</dbReference>
<protein>
    <submittedName>
        <fullName evidence="1">RNA polymerase factor sigma-54</fullName>
    </submittedName>
</protein>
<dbReference type="PANTHER" id="PTHR32248:SF4">
    <property type="entry name" value="RNA POLYMERASE SIGMA-54 FACTOR"/>
    <property type="match status" value="1"/>
</dbReference>
<dbReference type="EMBL" id="JAAGYU010000469">
    <property type="protein sequence ID" value="NEL79243.1"/>
    <property type="molecule type" value="Genomic_DNA"/>
</dbReference>
<evidence type="ECO:0000313" key="1">
    <source>
        <dbReference type="EMBL" id="NEL79243.1"/>
    </source>
</evidence>
<dbReference type="Proteomes" id="UP000471082">
    <property type="component" value="Unassembled WGS sequence"/>
</dbReference>
<dbReference type="AlphaFoldDB" id="A0A7X5N0P1"/>
<evidence type="ECO:0000313" key="2">
    <source>
        <dbReference type="Proteomes" id="UP000471082"/>
    </source>
</evidence>
<name>A0A7X5N0P1_XANPE</name>
<dbReference type="GO" id="GO:0001216">
    <property type="term" value="F:DNA-binding transcription activator activity"/>
    <property type="evidence" value="ECO:0007669"/>
    <property type="project" value="InterPro"/>
</dbReference>
<dbReference type="Pfam" id="PF00309">
    <property type="entry name" value="Sigma54_AID"/>
    <property type="match status" value="1"/>
</dbReference>
<feature type="non-terminal residue" evidence="1">
    <location>
        <position position="68"/>
    </location>
</feature>
<comment type="caution">
    <text evidence="1">The sequence shown here is derived from an EMBL/GenBank/DDBJ whole genome shotgun (WGS) entry which is preliminary data.</text>
</comment>
<gene>
    <name evidence="1" type="ORF">G3W61_23815</name>
</gene>
<sequence>MKARLQTSLGQQLVMTPQLRQAIKLLQMSTTELELEIAEAVETNPLLEWADEAAHAAGDTAVESSPSS</sequence>
<accession>A0A7X5N0P1</accession>
<dbReference type="InterPro" id="IPR000394">
    <property type="entry name" value="RNA_pol_sigma_54"/>
</dbReference>
<organism evidence="1 2">
    <name type="scientific">Xanthomonas perforans</name>
    <dbReference type="NCBI Taxonomy" id="442694"/>
    <lineage>
        <taxon>Bacteria</taxon>
        <taxon>Pseudomonadati</taxon>
        <taxon>Pseudomonadota</taxon>
        <taxon>Gammaproteobacteria</taxon>
        <taxon>Lysobacterales</taxon>
        <taxon>Lysobacteraceae</taxon>
        <taxon>Xanthomonas</taxon>
    </lineage>
</organism>
<reference evidence="1 2" key="1">
    <citation type="submission" date="2019-11" db="EMBL/GenBank/DDBJ databases">
        <title>Genome-resolved metagenomics to study the prevalence of co-infection and intraspecific heterogeneity among plant pathogen metapopulations.</title>
        <authorList>
            <person name="Newberry E."/>
            <person name="Bhandari R."/>
            <person name="Kemble J."/>
            <person name="Sikora E."/>
            <person name="Potnis N."/>
        </authorList>
    </citation>
    <scope>NUCLEOTIDE SEQUENCE [LARGE SCALE GENOMIC DNA]</scope>
    <source>
        <strain evidence="1">Xp_Tom_Tuscaloosa_18b</strain>
    </source>
</reference>